<protein>
    <recommendedName>
        <fullName evidence="3">C2 domain-containing protein</fullName>
    </recommendedName>
</protein>
<dbReference type="PANTHER" id="PTHR47112:SF1">
    <property type="entry name" value="PX DOMAIN-CONTAINING PROTEIN"/>
    <property type="match status" value="1"/>
</dbReference>
<evidence type="ECO:0000313" key="5">
    <source>
        <dbReference type="EnsemblProtists" id="EKX48262"/>
    </source>
</evidence>
<dbReference type="GeneID" id="17305040"/>
<name>L1JIY7_GUITC</name>
<dbReference type="PROSITE" id="PS50004">
    <property type="entry name" value="C2"/>
    <property type="match status" value="1"/>
</dbReference>
<dbReference type="PANTHER" id="PTHR47112">
    <property type="entry name" value="PX DOMAIN-CONTAINING PROTEIN"/>
    <property type="match status" value="1"/>
</dbReference>
<evidence type="ECO:0000313" key="6">
    <source>
        <dbReference type="Proteomes" id="UP000011087"/>
    </source>
</evidence>
<dbReference type="Proteomes" id="UP000011087">
    <property type="component" value="Unassembled WGS sequence"/>
</dbReference>
<dbReference type="SUPFAM" id="SSF54001">
    <property type="entry name" value="Cysteine proteinases"/>
    <property type="match status" value="1"/>
</dbReference>
<accession>L1JIY7</accession>
<feature type="transmembrane region" description="Helical" evidence="2">
    <location>
        <begin position="487"/>
        <end position="508"/>
    </location>
</feature>
<dbReference type="InterPro" id="IPR035892">
    <property type="entry name" value="C2_domain_sf"/>
</dbReference>
<dbReference type="Gene3D" id="3.90.1720.10">
    <property type="entry name" value="endopeptidase domain like (from Nostoc punctiforme)"/>
    <property type="match status" value="1"/>
</dbReference>
<keyword evidence="2" id="KW-0472">Membrane</keyword>
<sequence>MKGSRSLLPFRLHIFKRLSAYPRWKVVSGFLGAQFFIILIMSLGLRFGPVGQLASSPPRPGSLLVFCDDDKYQGKLEVLLKRASDLSGGSVVSPFATISIDGKMVDNREAKFGWDSKFRRPSYFNERNPQWNERKWFCVPKGNVTISLHIFDYHMIGSNDEIATGNISSLFQLAVVEHTSGTLPEQTFQLSKPGAGAGAGGTATVGMRFFPSMTYAEVADSLDTGDVILFSGATRSGKFIEVATESQFSHIGIVMRENSSLMVIESSTNRANLHDCVTGKVSSGVEKLWLPDKIFCAFYNRVAIRRLHLNPPPLPSSSASSSSSPSSTSLPLSRAQLDQRIRQFYAAHQGVPYEEFKLDMVKAEFNRNHHFDNSSLFCSEFVAYAFRSVGIFASSELPSNVLPNEFSSETDKPLLSSHVYLENEIYIRKPQQWKQGRCFMHPETCGCGRQETAYDISFACWSQPCGSMFAVWFGALWDVGLGLSLEIFIFDLIILWASSVVLVNLYIIRTHQIWLAQTKKVSPDSEEGRGGQTGDGGDAMTHEEHERGGRYAGSGADDLEEGGGEKEHE</sequence>
<dbReference type="InterPro" id="IPR038765">
    <property type="entry name" value="Papain-like_cys_pep_sf"/>
</dbReference>
<dbReference type="PaxDb" id="55529-EKX48262"/>
<dbReference type="EMBL" id="JH992986">
    <property type="protein sequence ID" value="EKX48262.1"/>
    <property type="molecule type" value="Genomic_DNA"/>
</dbReference>
<organism evidence="4">
    <name type="scientific">Guillardia theta (strain CCMP2712)</name>
    <name type="common">Cryptophyte</name>
    <dbReference type="NCBI Taxonomy" id="905079"/>
    <lineage>
        <taxon>Eukaryota</taxon>
        <taxon>Cryptophyceae</taxon>
        <taxon>Pyrenomonadales</taxon>
        <taxon>Geminigeraceae</taxon>
        <taxon>Guillardia</taxon>
    </lineage>
</organism>
<dbReference type="SUPFAM" id="SSF49562">
    <property type="entry name" value="C2 domain (Calcium/lipid-binding domain, CaLB)"/>
    <property type="match status" value="1"/>
</dbReference>
<keyword evidence="6" id="KW-1185">Reference proteome</keyword>
<feature type="region of interest" description="Disordered" evidence="1">
    <location>
        <begin position="522"/>
        <end position="569"/>
    </location>
</feature>
<proteinExistence type="predicted"/>
<evidence type="ECO:0000256" key="1">
    <source>
        <dbReference type="SAM" id="MobiDB-lite"/>
    </source>
</evidence>
<dbReference type="Pfam" id="PF00168">
    <property type="entry name" value="C2"/>
    <property type="match status" value="1"/>
</dbReference>
<feature type="compositionally biased region" description="Basic and acidic residues" evidence="1">
    <location>
        <begin position="540"/>
        <end position="549"/>
    </location>
</feature>
<reference evidence="6" key="2">
    <citation type="submission" date="2012-11" db="EMBL/GenBank/DDBJ databases">
        <authorList>
            <person name="Kuo A."/>
            <person name="Curtis B.A."/>
            <person name="Tanifuji G."/>
            <person name="Burki F."/>
            <person name="Gruber A."/>
            <person name="Irimia M."/>
            <person name="Maruyama S."/>
            <person name="Arias M.C."/>
            <person name="Ball S.G."/>
            <person name="Gile G.H."/>
            <person name="Hirakawa Y."/>
            <person name="Hopkins J.F."/>
            <person name="Rensing S.A."/>
            <person name="Schmutz J."/>
            <person name="Symeonidi A."/>
            <person name="Elias M."/>
            <person name="Eveleigh R.J."/>
            <person name="Herman E.K."/>
            <person name="Klute M.J."/>
            <person name="Nakayama T."/>
            <person name="Obornik M."/>
            <person name="Reyes-Prieto A."/>
            <person name="Armbrust E.V."/>
            <person name="Aves S.J."/>
            <person name="Beiko R.G."/>
            <person name="Coutinho P."/>
            <person name="Dacks J.B."/>
            <person name="Durnford D.G."/>
            <person name="Fast N.M."/>
            <person name="Green B.R."/>
            <person name="Grisdale C."/>
            <person name="Hempe F."/>
            <person name="Henrissat B."/>
            <person name="Hoppner M.P."/>
            <person name="Ishida K.-I."/>
            <person name="Kim E."/>
            <person name="Koreny L."/>
            <person name="Kroth P.G."/>
            <person name="Liu Y."/>
            <person name="Malik S.-B."/>
            <person name="Maier U.G."/>
            <person name="McRose D."/>
            <person name="Mock T."/>
            <person name="Neilson J.A."/>
            <person name="Onodera N.T."/>
            <person name="Poole A.M."/>
            <person name="Pritham E.J."/>
            <person name="Richards T.A."/>
            <person name="Rocap G."/>
            <person name="Roy S.W."/>
            <person name="Sarai C."/>
            <person name="Schaack S."/>
            <person name="Shirato S."/>
            <person name="Slamovits C.H."/>
            <person name="Spencer D.F."/>
            <person name="Suzuki S."/>
            <person name="Worden A.Z."/>
            <person name="Zauner S."/>
            <person name="Barry K."/>
            <person name="Bell C."/>
            <person name="Bharti A.K."/>
            <person name="Crow J.A."/>
            <person name="Grimwood J."/>
            <person name="Kramer R."/>
            <person name="Lindquist E."/>
            <person name="Lucas S."/>
            <person name="Salamov A."/>
            <person name="McFadden G.I."/>
            <person name="Lane C.E."/>
            <person name="Keeling P.J."/>
            <person name="Gray M.W."/>
            <person name="Grigoriev I.V."/>
            <person name="Archibald J.M."/>
        </authorList>
    </citation>
    <scope>NUCLEOTIDE SEQUENCE</scope>
    <source>
        <strain evidence="6">CCMP2712</strain>
    </source>
</reference>
<dbReference type="Gene3D" id="2.60.40.150">
    <property type="entry name" value="C2 domain"/>
    <property type="match status" value="1"/>
</dbReference>
<keyword evidence="2" id="KW-1133">Transmembrane helix</keyword>
<dbReference type="RefSeq" id="XP_005835242.1">
    <property type="nucleotide sequence ID" value="XM_005835185.1"/>
</dbReference>
<reference evidence="5" key="3">
    <citation type="submission" date="2016-03" db="UniProtKB">
        <authorList>
            <consortium name="EnsemblProtists"/>
        </authorList>
    </citation>
    <scope>IDENTIFICATION</scope>
</reference>
<dbReference type="InterPro" id="IPR000008">
    <property type="entry name" value="C2_dom"/>
</dbReference>
<dbReference type="AlphaFoldDB" id="L1JIY7"/>
<evidence type="ECO:0000256" key="2">
    <source>
        <dbReference type="SAM" id="Phobius"/>
    </source>
</evidence>
<feature type="domain" description="C2" evidence="3">
    <location>
        <begin position="59"/>
        <end position="183"/>
    </location>
</feature>
<keyword evidence="2" id="KW-0812">Transmembrane</keyword>
<reference evidence="4 6" key="1">
    <citation type="journal article" date="2012" name="Nature">
        <title>Algal genomes reveal evolutionary mosaicism and the fate of nucleomorphs.</title>
        <authorList>
            <consortium name="DOE Joint Genome Institute"/>
            <person name="Curtis B.A."/>
            <person name="Tanifuji G."/>
            <person name="Burki F."/>
            <person name="Gruber A."/>
            <person name="Irimia M."/>
            <person name="Maruyama S."/>
            <person name="Arias M.C."/>
            <person name="Ball S.G."/>
            <person name="Gile G.H."/>
            <person name="Hirakawa Y."/>
            <person name="Hopkins J.F."/>
            <person name="Kuo A."/>
            <person name="Rensing S.A."/>
            <person name="Schmutz J."/>
            <person name="Symeonidi A."/>
            <person name="Elias M."/>
            <person name="Eveleigh R.J."/>
            <person name="Herman E.K."/>
            <person name="Klute M.J."/>
            <person name="Nakayama T."/>
            <person name="Obornik M."/>
            <person name="Reyes-Prieto A."/>
            <person name="Armbrust E.V."/>
            <person name="Aves S.J."/>
            <person name="Beiko R.G."/>
            <person name="Coutinho P."/>
            <person name="Dacks J.B."/>
            <person name="Durnford D.G."/>
            <person name="Fast N.M."/>
            <person name="Green B.R."/>
            <person name="Grisdale C.J."/>
            <person name="Hempel F."/>
            <person name="Henrissat B."/>
            <person name="Hoppner M.P."/>
            <person name="Ishida K."/>
            <person name="Kim E."/>
            <person name="Koreny L."/>
            <person name="Kroth P.G."/>
            <person name="Liu Y."/>
            <person name="Malik S.B."/>
            <person name="Maier U.G."/>
            <person name="McRose D."/>
            <person name="Mock T."/>
            <person name="Neilson J.A."/>
            <person name="Onodera N.T."/>
            <person name="Poole A.M."/>
            <person name="Pritham E.J."/>
            <person name="Richards T.A."/>
            <person name="Rocap G."/>
            <person name="Roy S.W."/>
            <person name="Sarai C."/>
            <person name="Schaack S."/>
            <person name="Shirato S."/>
            <person name="Slamovits C.H."/>
            <person name="Spencer D.F."/>
            <person name="Suzuki S."/>
            <person name="Worden A.Z."/>
            <person name="Zauner S."/>
            <person name="Barry K."/>
            <person name="Bell C."/>
            <person name="Bharti A.K."/>
            <person name="Crow J.A."/>
            <person name="Grimwood J."/>
            <person name="Kramer R."/>
            <person name="Lindquist E."/>
            <person name="Lucas S."/>
            <person name="Salamov A."/>
            <person name="McFadden G.I."/>
            <person name="Lane C.E."/>
            <person name="Keeling P.J."/>
            <person name="Gray M.W."/>
            <person name="Grigoriev I.V."/>
            <person name="Archibald J.M."/>
        </authorList>
    </citation>
    <scope>NUCLEOTIDE SEQUENCE</scope>
    <source>
        <strain evidence="4 6">CCMP2712</strain>
    </source>
</reference>
<dbReference type="KEGG" id="gtt:GUITHDRAFT_162437"/>
<evidence type="ECO:0000313" key="4">
    <source>
        <dbReference type="EMBL" id="EKX48262.1"/>
    </source>
</evidence>
<dbReference type="HOGENOM" id="CLU_479374_0_0_1"/>
<feature type="transmembrane region" description="Helical" evidence="2">
    <location>
        <begin position="26"/>
        <end position="45"/>
    </location>
</feature>
<evidence type="ECO:0000259" key="3">
    <source>
        <dbReference type="PROSITE" id="PS50004"/>
    </source>
</evidence>
<gene>
    <name evidence="4" type="ORF">GUITHDRAFT_162437</name>
</gene>
<dbReference type="OrthoDB" id="10619411at2759"/>
<dbReference type="EnsemblProtists" id="EKX48262">
    <property type="protein sequence ID" value="EKX48262"/>
    <property type="gene ID" value="GUITHDRAFT_162437"/>
</dbReference>